<dbReference type="RefSeq" id="YP_010769222.1">
    <property type="nucleotide sequence ID" value="NC_073912.1"/>
</dbReference>
<gene>
    <name evidence="8" type="primary">SRR6960799_14_1</name>
</gene>
<dbReference type="Pfam" id="PF03863">
    <property type="entry name" value="Phage_mat-A"/>
    <property type="match status" value="1"/>
</dbReference>
<name>A0A8S5L0L5_9VIRU</name>
<evidence type="ECO:0000256" key="4">
    <source>
        <dbReference type="ARBA" id="ARBA00022844"/>
    </source>
</evidence>
<comment type="similarity">
    <text evidence="7">Belongs to the Leviviricetes maturation protein family.</text>
</comment>
<dbReference type="Proteomes" id="UP000680871">
    <property type="component" value="Segment"/>
</dbReference>
<keyword evidence="9" id="KW-1185">Reference proteome</keyword>
<dbReference type="GO" id="GO:0039666">
    <property type="term" value="P:virion attachment to host cell pilus"/>
    <property type="evidence" value="ECO:0007669"/>
    <property type="project" value="UniProtKB-KW"/>
</dbReference>
<accession>A0A8S5L0L5</accession>
<organism evidence="8 9">
    <name type="scientific">ssRNA phage SRR6960799_14</name>
    <dbReference type="NCBI Taxonomy" id="2786570"/>
    <lineage>
        <taxon>Viruses</taxon>
        <taxon>Riboviria</taxon>
        <taxon>Orthornavirae</taxon>
        <taxon>Lenarviricota</taxon>
        <taxon>Leviviricetes</taxon>
        <taxon>Norzivirales</taxon>
        <taxon>Fiersviridae</taxon>
        <taxon>Chihyovirus</taxon>
        <taxon>Chihyovirus lutenecus</taxon>
    </lineage>
</organism>
<dbReference type="GO" id="GO:0044423">
    <property type="term" value="C:virion component"/>
    <property type="evidence" value="ECO:0007669"/>
    <property type="project" value="UniProtKB-KW"/>
</dbReference>
<dbReference type="EMBL" id="BK013594">
    <property type="protein sequence ID" value="DAD50674.1"/>
    <property type="molecule type" value="Genomic_RNA"/>
</dbReference>
<evidence type="ECO:0000256" key="1">
    <source>
        <dbReference type="ARBA" id="ARBA00004328"/>
    </source>
</evidence>
<protein>
    <submittedName>
        <fullName evidence="8">Maturation protein</fullName>
    </submittedName>
</protein>
<dbReference type="KEGG" id="vg:80398178"/>
<keyword evidence="2" id="KW-0945">Host-virus interaction</keyword>
<evidence type="ECO:0000256" key="5">
    <source>
        <dbReference type="ARBA" id="ARBA00023104"/>
    </source>
</evidence>
<evidence type="ECO:0000256" key="2">
    <source>
        <dbReference type="ARBA" id="ARBA00022581"/>
    </source>
</evidence>
<evidence type="ECO:0000313" key="8">
    <source>
        <dbReference type="EMBL" id="DAD50674.1"/>
    </source>
</evidence>
<reference evidence="8" key="1">
    <citation type="submission" date="2020-09" db="EMBL/GenBank/DDBJ databases">
        <title>Leviviricetes taxonomy.</title>
        <authorList>
            <person name="Stockdale S.R."/>
            <person name="Callanan J."/>
            <person name="Adriaenssens E.M."/>
            <person name="Kuhn J.H."/>
            <person name="Rumnieks J."/>
            <person name="Shkoporov A."/>
            <person name="Draper L.A."/>
            <person name="Ross P."/>
            <person name="Hill C."/>
        </authorList>
    </citation>
    <scope>NUCLEOTIDE SEQUENCE</scope>
</reference>
<proteinExistence type="inferred from homology"/>
<comment type="subcellular location">
    <subcellularLocation>
        <location evidence="1">Virion</location>
    </subcellularLocation>
</comment>
<dbReference type="InterPro" id="IPR005563">
    <property type="entry name" value="A_protein"/>
</dbReference>
<keyword evidence="5" id="KW-1175">Viral attachment to host cell pilus</keyword>
<evidence type="ECO:0000256" key="3">
    <source>
        <dbReference type="ARBA" id="ARBA00022804"/>
    </source>
</evidence>
<evidence type="ECO:0000256" key="6">
    <source>
        <dbReference type="ARBA" id="ARBA00023296"/>
    </source>
</evidence>
<sequence>MTTVNYTNKAYTTMATSCGVSERVGFLYSRTSGGANSLPAQIDSSGYLKPNPYSRDDVFVAYRLFRWKQTLGGPWLTCSTDAYDTTLATMPLSWKNEADIRALLSLREQVMQGDYNLAVSVGEARESLHMIGNTAISLANSLLHLRRGNVQAAIKSLRPERVRSVGKLYEDPLKFRNRISSKNFDLGPKASKKPISESWLELQYGWLPLLSDAKSAAEKAYRMLNEPKRFTFRSFAKAPSYKDTYVTGSLQRDRAVDYQCAYFAYVVEDDSVVPSWARDLGLLDPELLVWELLPFSFVADWFLPIGSYLEARSFATRPGITFIKSTKEFAKGGGNWKFTNAYKLDPANMPPNLQRYTLKVRRTTGPLDVPLPHFKPLSKALSLKHCLNGMALLSVISKRVLS</sequence>
<keyword evidence="6" id="KW-1160">Virus entry into host cell</keyword>
<evidence type="ECO:0000256" key="7">
    <source>
        <dbReference type="ARBA" id="ARBA00035110"/>
    </source>
</evidence>
<keyword evidence="3" id="KW-1161">Viral attachment to host cell</keyword>
<keyword evidence="4" id="KW-0946">Virion</keyword>
<dbReference type="GeneID" id="80398178"/>
<evidence type="ECO:0000313" key="9">
    <source>
        <dbReference type="Proteomes" id="UP000680871"/>
    </source>
</evidence>